<dbReference type="Proteomes" id="UP000749309">
    <property type="component" value="Unassembled WGS sequence"/>
</dbReference>
<evidence type="ECO:0000313" key="2">
    <source>
        <dbReference type="Proteomes" id="UP000749309"/>
    </source>
</evidence>
<reference evidence="1" key="1">
    <citation type="submission" date="2020-03" db="EMBL/GenBank/DDBJ databases">
        <title>Whole Genome Sequence of Trichophyton interdigitale from India.</title>
        <authorList>
            <person name="Kumar P."/>
        </authorList>
    </citation>
    <scope>NUCLEOTIDE SEQUENCE</scope>
    <source>
        <strain evidence="1">UCMS-IGIB-CI14</strain>
    </source>
</reference>
<name>A0A9P4YFE0_9EURO</name>
<organism evidence="1 2">
    <name type="scientific">Trichophyton interdigitale</name>
    <dbReference type="NCBI Taxonomy" id="101480"/>
    <lineage>
        <taxon>Eukaryota</taxon>
        <taxon>Fungi</taxon>
        <taxon>Dikarya</taxon>
        <taxon>Ascomycota</taxon>
        <taxon>Pezizomycotina</taxon>
        <taxon>Eurotiomycetes</taxon>
        <taxon>Eurotiomycetidae</taxon>
        <taxon>Onygenales</taxon>
        <taxon>Arthrodermataceae</taxon>
        <taxon>Trichophyton</taxon>
    </lineage>
</organism>
<protein>
    <submittedName>
        <fullName evidence="1">Uncharacterized protein</fullName>
    </submittedName>
</protein>
<dbReference type="AlphaFoldDB" id="A0A9P4YFE0"/>
<gene>
    <name evidence="1" type="ORF">GY632_4461</name>
</gene>
<accession>A0A9P4YFE0</accession>
<sequence length="122" mass="14001">MEQPRLPTLATPRVRQAIAQLARSLQRAQRGVKLCLALVRTVSRCLDARCSAGISSVPRRLPFAPCGMRRNRRTKVSASRVPKRKWVARLNFNFNFDFNYIDIDIDIDSYLRLQAKMGLQID</sequence>
<proteinExistence type="predicted"/>
<comment type="caution">
    <text evidence="1">The sequence shown here is derived from an EMBL/GenBank/DDBJ whole genome shotgun (WGS) entry which is preliminary data.</text>
</comment>
<evidence type="ECO:0000313" key="1">
    <source>
        <dbReference type="EMBL" id="KAF3892898.1"/>
    </source>
</evidence>
<dbReference type="EMBL" id="JAAQVJ010000154">
    <property type="protein sequence ID" value="KAF3892898.1"/>
    <property type="molecule type" value="Genomic_DNA"/>
</dbReference>